<dbReference type="PANTHER" id="PTHR42941">
    <property type="entry name" value="SLL1037 PROTEIN"/>
    <property type="match status" value="1"/>
</dbReference>
<comment type="caution">
    <text evidence="2">The sequence shown here is derived from an EMBL/GenBank/DDBJ whole genome shotgun (WGS) entry which is preliminary data.</text>
</comment>
<dbReference type="AlphaFoldDB" id="A0A917A5J5"/>
<dbReference type="InterPro" id="IPR011852">
    <property type="entry name" value="TRAP_TAXI"/>
</dbReference>
<dbReference type="NCBIfam" id="TIGR02122">
    <property type="entry name" value="TRAP_TAXI"/>
    <property type="match status" value="1"/>
</dbReference>
<dbReference type="Gene3D" id="3.40.190.10">
    <property type="entry name" value="Periplasmic binding protein-like II"/>
    <property type="match status" value="2"/>
</dbReference>
<reference evidence="3" key="1">
    <citation type="journal article" date="2019" name="Int. J. Syst. Evol. Microbiol.">
        <title>The Global Catalogue of Microorganisms (GCM) 10K type strain sequencing project: providing services to taxonomists for standard genome sequencing and annotation.</title>
        <authorList>
            <consortium name="The Broad Institute Genomics Platform"/>
            <consortium name="The Broad Institute Genome Sequencing Center for Infectious Disease"/>
            <person name="Wu L."/>
            <person name="Ma J."/>
        </authorList>
    </citation>
    <scope>NUCLEOTIDE SEQUENCE [LARGE SCALE GENOMIC DNA]</scope>
    <source>
        <strain evidence="3">CGMCC 1.12664</strain>
    </source>
</reference>
<organism evidence="2 3">
    <name type="scientific">Primorskyibacter flagellatus</name>
    <dbReference type="NCBI Taxonomy" id="1387277"/>
    <lineage>
        <taxon>Bacteria</taxon>
        <taxon>Pseudomonadati</taxon>
        <taxon>Pseudomonadota</taxon>
        <taxon>Alphaproteobacteria</taxon>
        <taxon>Rhodobacterales</taxon>
        <taxon>Roseobacteraceae</taxon>
        <taxon>Primorskyibacter</taxon>
    </lineage>
</organism>
<dbReference type="Proteomes" id="UP000612855">
    <property type="component" value="Unassembled WGS sequence"/>
</dbReference>
<accession>A0A917A5J5</accession>
<protein>
    <submittedName>
        <fullName evidence="2">C4-dicarboxylate ABC transporter</fullName>
    </submittedName>
</protein>
<evidence type="ECO:0000256" key="1">
    <source>
        <dbReference type="SAM" id="SignalP"/>
    </source>
</evidence>
<keyword evidence="1" id="KW-0732">Signal</keyword>
<evidence type="ECO:0000313" key="2">
    <source>
        <dbReference type="EMBL" id="GGE27602.1"/>
    </source>
</evidence>
<gene>
    <name evidence="2" type="ORF">GCM10011360_14810</name>
</gene>
<keyword evidence="3" id="KW-1185">Reference proteome</keyword>
<dbReference type="EMBL" id="BMFJ01000001">
    <property type="protein sequence ID" value="GGE27602.1"/>
    <property type="molecule type" value="Genomic_DNA"/>
</dbReference>
<sequence>MNLGKLLGLAAFAATLGTAPVAAKDLLIGSTSASSSHYGYFVAVAKVINEQVDGASASVVETGASFDNLRRLERNQIDMGLLTTNLAQHALTGTQSEEGKPYDLRMLWVYSNVIQNVIVREDSGIESLSDLNGKRFNPGIKGSGTESTAEAVLRTLGIEPEMVRGSTTDVVGLVKDNRIAGYIKSGVGEKLDSSTLDIQTFTPIRVLSLTEEQKATLREKMPDISVVEIAGEGEVPARDTWSFAVGVVVPATMDEELAYQITKAILEDDKIQGAAMASVKGVDLGQLTIDYSTVPLHPGALRYFEESGRTVPDRLKPDAS</sequence>
<feature type="chain" id="PRO_5037634035" evidence="1">
    <location>
        <begin position="24"/>
        <end position="320"/>
    </location>
</feature>
<dbReference type="RefSeq" id="WP_188477016.1">
    <property type="nucleotide sequence ID" value="NZ_BMFJ01000001.1"/>
</dbReference>
<dbReference type="PANTHER" id="PTHR42941:SF1">
    <property type="entry name" value="SLL1037 PROTEIN"/>
    <property type="match status" value="1"/>
</dbReference>
<dbReference type="SUPFAM" id="SSF53850">
    <property type="entry name" value="Periplasmic binding protein-like II"/>
    <property type="match status" value="1"/>
</dbReference>
<dbReference type="Pfam" id="PF16868">
    <property type="entry name" value="NMT1_3"/>
    <property type="match status" value="1"/>
</dbReference>
<proteinExistence type="predicted"/>
<name>A0A917A5J5_9RHOB</name>
<feature type="signal peptide" evidence="1">
    <location>
        <begin position="1"/>
        <end position="23"/>
    </location>
</feature>
<evidence type="ECO:0000313" key="3">
    <source>
        <dbReference type="Proteomes" id="UP000612855"/>
    </source>
</evidence>